<feature type="transmembrane region" description="Helical" evidence="1">
    <location>
        <begin position="12"/>
        <end position="30"/>
    </location>
</feature>
<protein>
    <recommendedName>
        <fullName evidence="4">ATP synthase protein I</fullName>
    </recommendedName>
</protein>
<comment type="caution">
    <text evidence="2">The sequence shown here is derived from an EMBL/GenBank/DDBJ whole genome shotgun (WGS) entry which is preliminary data.</text>
</comment>
<name>A0A941ERZ0_9ACTN</name>
<dbReference type="EMBL" id="JAGSOG010000195">
    <property type="protein sequence ID" value="MBR7837320.1"/>
    <property type="molecule type" value="Genomic_DNA"/>
</dbReference>
<evidence type="ECO:0008006" key="4">
    <source>
        <dbReference type="Google" id="ProtNLM"/>
    </source>
</evidence>
<evidence type="ECO:0000313" key="3">
    <source>
        <dbReference type="Proteomes" id="UP000675781"/>
    </source>
</evidence>
<sequence>MQAEDVRALRRSAVPTALVGVVCVAVGSIVDGTKGALGALLALAVVTIFFSISRYAVGRAARVSPQSMMIAAMASYMIKIVALAILLANFRDSTAFNGRIFGFCAIALVLCWSGTQVREMSRNKVLQVEPRP</sequence>
<gene>
    <name evidence="2" type="ORF">KDL01_28840</name>
</gene>
<dbReference type="AlphaFoldDB" id="A0A941ERZ0"/>
<feature type="transmembrane region" description="Helical" evidence="1">
    <location>
        <begin position="36"/>
        <end position="57"/>
    </location>
</feature>
<proteinExistence type="predicted"/>
<keyword evidence="1" id="KW-0472">Membrane</keyword>
<accession>A0A941ERZ0</accession>
<dbReference type="Proteomes" id="UP000675781">
    <property type="component" value="Unassembled WGS sequence"/>
</dbReference>
<dbReference type="RefSeq" id="WP_212531788.1">
    <property type="nucleotide sequence ID" value="NZ_JAGSOG010000195.1"/>
</dbReference>
<organism evidence="2 3">
    <name type="scientific">Actinospica durhamensis</name>
    <dbReference type="NCBI Taxonomy" id="1508375"/>
    <lineage>
        <taxon>Bacteria</taxon>
        <taxon>Bacillati</taxon>
        <taxon>Actinomycetota</taxon>
        <taxon>Actinomycetes</taxon>
        <taxon>Catenulisporales</taxon>
        <taxon>Actinospicaceae</taxon>
        <taxon>Actinospica</taxon>
    </lineage>
</organism>
<reference evidence="2" key="1">
    <citation type="submission" date="2021-04" db="EMBL/GenBank/DDBJ databases">
        <title>Genome based classification of Actinospica acidithermotolerans sp. nov., an actinobacterium isolated from an Indonesian hot spring.</title>
        <authorList>
            <person name="Kusuma A.B."/>
            <person name="Putra K.E."/>
            <person name="Nafisah S."/>
            <person name="Loh J."/>
            <person name="Nouioui I."/>
            <person name="Goodfellow M."/>
        </authorList>
    </citation>
    <scope>NUCLEOTIDE SEQUENCE</scope>
    <source>
        <strain evidence="2">CSCA 57</strain>
    </source>
</reference>
<keyword evidence="3" id="KW-1185">Reference proteome</keyword>
<keyword evidence="1" id="KW-1133">Transmembrane helix</keyword>
<evidence type="ECO:0000313" key="2">
    <source>
        <dbReference type="EMBL" id="MBR7837320.1"/>
    </source>
</evidence>
<feature type="transmembrane region" description="Helical" evidence="1">
    <location>
        <begin position="96"/>
        <end position="114"/>
    </location>
</feature>
<evidence type="ECO:0000256" key="1">
    <source>
        <dbReference type="SAM" id="Phobius"/>
    </source>
</evidence>
<keyword evidence="1" id="KW-0812">Transmembrane</keyword>
<feature type="transmembrane region" description="Helical" evidence="1">
    <location>
        <begin position="69"/>
        <end position="90"/>
    </location>
</feature>